<gene>
    <name evidence="1" type="ORF">CLV29_1864</name>
</gene>
<proteinExistence type="predicted"/>
<evidence type="ECO:0008006" key="3">
    <source>
        <dbReference type="Google" id="ProtNLM"/>
    </source>
</evidence>
<dbReference type="Proteomes" id="UP000295371">
    <property type="component" value="Unassembled WGS sequence"/>
</dbReference>
<accession>A0A4V3ENL9</accession>
<comment type="caution">
    <text evidence="1">The sequence shown here is derived from an EMBL/GenBank/DDBJ whole genome shotgun (WGS) entry which is preliminary data.</text>
</comment>
<evidence type="ECO:0000313" key="2">
    <source>
        <dbReference type="Proteomes" id="UP000295371"/>
    </source>
</evidence>
<dbReference type="GO" id="GO:0006355">
    <property type="term" value="P:regulation of DNA-templated transcription"/>
    <property type="evidence" value="ECO:0007669"/>
    <property type="project" value="InterPro"/>
</dbReference>
<dbReference type="AlphaFoldDB" id="A0A4V3ENL9"/>
<dbReference type="SUPFAM" id="SSF47598">
    <property type="entry name" value="Ribbon-helix-helix"/>
    <property type="match status" value="1"/>
</dbReference>
<reference evidence="1 2" key="1">
    <citation type="submission" date="2019-03" db="EMBL/GenBank/DDBJ databases">
        <title>Genomic Encyclopedia of Archaeal and Bacterial Type Strains, Phase II (KMG-II): from individual species to whole genera.</title>
        <authorList>
            <person name="Goeker M."/>
        </authorList>
    </citation>
    <scope>NUCLEOTIDE SEQUENCE [LARGE SCALE GENOMIC DNA]</scope>
    <source>
        <strain evidence="1 2">DSM 24323</strain>
    </source>
</reference>
<protein>
    <recommendedName>
        <fullName evidence="3">Ribbon-helix-helix CopG family protein</fullName>
    </recommendedName>
</protein>
<sequence length="97" mass="11126">MDHLTCVDAVVSRRTHGNRHPVVSQRYHGHMAMTLRLTKAETAALRARAERENRSMQAVVQAAIRSYLDDAERRERLDTVLDTELPRYADALERLGQ</sequence>
<dbReference type="EMBL" id="SOAW01000001">
    <property type="protein sequence ID" value="TDT34208.1"/>
    <property type="molecule type" value="Genomic_DNA"/>
</dbReference>
<dbReference type="Gene3D" id="3.30.559.30">
    <property type="entry name" value="Nonribosomal peptide synthetase, condensation domain"/>
    <property type="match status" value="1"/>
</dbReference>
<organism evidence="1 2">
    <name type="scientific">Naumannella halotolerans</name>
    <dbReference type="NCBI Taxonomy" id="993414"/>
    <lineage>
        <taxon>Bacteria</taxon>
        <taxon>Bacillati</taxon>
        <taxon>Actinomycetota</taxon>
        <taxon>Actinomycetes</taxon>
        <taxon>Propionibacteriales</taxon>
        <taxon>Propionibacteriaceae</taxon>
        <taxon>Naumannella</taxon>
    </lineage>
</organism>
<keyword evidence="2" id="KW-1185">Reference proteome</keyword>
<name>A0A4V3ENL9_9ACTN</name>
<dbReference type="InterPro" id="IPR010985">
    <property type="entry name" value="Ribbon_hlx_hlx"/>
</dbReference>
<evidence type="ECO:0000313" key="1">
    <source>
        <dbReference type="EMBL" id="TDT34208.1"/>
    </source>
</evidence>